<organism evidence="4 5">
    <name type="scientific">Brachybacterium huguangmaarense</name>
    <dbReference type="NCBI Taxonomy" id="1652028"/>
    <lineage>
        <taxon>Bacteria</taxon>
        <taxon>Bacillati</taxon>
        <taxon>Actinomycetota</taxon>
        <taxon>Actinomycetes</taxon>
        <taxon>Micrococcales</taxon>
        <taxon>Dermabacteraceae</taxon>
        <taxon>Brachybacterium</taxon>
    </lineage>
</organism>
<dbReference type="RefSeq" id="WP_263593077.1">
    <property type="nucleotide sequence ID" value="NZ_CP107020.1"/>
</dbReference>
<dbReference type="Pfam" id="PF14016">
    <property type="entry name" value="DUF4232"/>
    <property type="match status" value="1"/>
</dbReference>
<reference evidence="4" key="1">
    <citation type="submission" date="2022-10" db="EMBL/GenBank/DDBJ databases">
        <title>Whole-Genome Sequencing of Brachybacterium huguangmaarense BRM-3, Isolated from Betula schmidtii.</title>
        <authorList>
            <person name="Haam D."/>
        </authorList>
    </citation>
    <scope>NUCLEOTIDE SEQUENCE</scope>
    <source>
        <strain evidence="4">BRM-3</strain>
    </source>
</reference>
<feature type="compositionally biased region" description="Low complexity" evidence="1">
    <location>
        <begin position="65"/>
        <end position="89"/>
    </location>
</feature>
<feature type="domain" description="DUF4232" evidence="3">
    <location>
        <begin position="97"/>
        <end position="232"/>
    </location>
</feature>
<keyword evidence="2" id="KW-0732">Signal</keyword>
<dbReference type="PROSITE" id="PS51257">
    <property type="entry name" value="PROKAR_LIPOPROTEIN"/>
    <property type="match status" value="1"/>
</dbReference>
<protein>
    <submittedName>
        <fullName evidence="4">DUF4232 domain-containing protein</fullName>
    </submittedName>
</protein>
<evidence type="ECO:0000313" key="5">
    <source>
        <dbReference type="Proteomes" id="UP001164305"/>
    </source>
</evidence>
<dbReference type="EMBL" id="CP107020">
    <property type="protein sequence ID" value="UYG15863.1"/>
    <property type="molecule type" value="Genomic_DNA"/>
</dbReference>
<evidence type="ECO:0000256" key="2">
    <source>
        <dbReference type="SAM" id="SignalP"/>
    </source>
</evidence>
<accession>A0ABY6FY59</accession>
<feature type="chain" id="PRO_5045975759" evidence="2">
    <location>
        <begin position="21"/>
        <end position="236"/>
    </location>
</feature>
<evidence type="ECO:0000259" key="3">
    <source>
        <dbReference type="Pfam" id="PF14016"/>
    </source>
</evidence>
<feature type="region of interest" description="Disordered" evidence="1">
    <location>
        <begin position="22"/>
        <end position="95"/>
    </location>
</feature>
<feature type="compositionally biased region" description="Gly residues" evidence="1">
    <location>
        <begin position="49"/>
        <end position="64"/>
    </location>
</feature>
<feature type="signal peptide" evidence="2">
    <location>
        <begin position="1"/>
        <end position="20"/>
    </location>
</feature>
<proteinExistence type="predicted"/>
<evidence type="ECO:0000256" key="1">
    <source>
        <dbReference type="SAM" id="MobiDB-lite"/>
    </source>
</evidence>
<keyword evidence="5" id="KW-1185">Reference proteome</keyword>
<dbReference type="Proteomes" id="UP001164305">
    <property type="component" value="Chromosome"/>
</dbReference>
<name>A0ABY6FY59_9MICO</name>
<sequence length="236" mass="22489">MARSTAALCAVGVLGLGAAACGSSTDTGETAATTTAAASDSGGAALPSDGGGGSVASDSGGGATGASSASSNPSSSPSATASSSSSGGSSDDEVATCDVGDLQAAATQGDSSAGHVHYDLTFTNTSDDPCRLSGFPGVSVVAGGDGKQVGAAAEHADDKGEPTVLIPHATAHATIEAVNIGDDGGPLGDSCKPVDADGWRIYPPDSTKALFIRAEGMKACSADADWLTVTGVHPAS</sequence>
<dbReference type="InterPro" id="IPR025326">
    <property type="entry name" value="DUF4232"/>
</dbReference>
<feature type="compositionally biased region" description="Low complexity" evidence="1">
    <location>
        <begin position="22"/>
        <end position="48"/>
    </location>
</feature>
<evidence type="ECO:0000313" key="4">
    <source>
        <dbReference type="EMBL" id="UYG15863.1"/>
    </source>
</evidence>
<gene>
    <name evidence="4" type="ORF">BRM3_09435</name>
</gene>